<gene>
    <name evidence="2" type="ORF">ANN_16987</name>
</gene>
<accession>A0ABQ8SRM7</accession>
<evidence type="ECO:0000256" key="1">
    <source>
        <dbReference type="SAM" id="MobiDB-lite"/>
    </source>
</evidence>
<feature type="region of interest" description="Disordered" evidence="1">
    <location>
        <begin position="55"/>
        <end position="88"/>
    </location>
</feature>
<sequence length="120" mass="13402">MAGLCESGSEPQGSLKANNVRVGFRGWCTWCVDKLQGFYRVVLVLVADVSTALKMTTTQRSKRQPPTPRQRGRQGEGSRESLEESGEQLTVSYYTEPAWTDMVFFRGFPLHLSSLSPSLQ</sequence>
<reference evidence="2 3" key="1">
    <citation type="journal article" date="2022" name="Allergy">
        <title>Genome assembly and annotation of Periplaneta americana reveal a comprehensive cockroach allergen profile.</title>
        <authorList>
            <person name="Wang L."/>
            <person name="Xiong Q."/>
            <person name="Saelim N."/>
            <person name="Wang L."/>
            <person name="Nong W."/>
            <person name="Wan A.T."/>
            <person name="Shi M."/>
            <person name="Liu X."/>
            <person name="Cao Q."/>
            <person name="Hui J.H.L."/>
            <person name="Sookrung N."/>
            <person name="Leung T.F."/>
            <person name="Tungtrongchitr A."/>
            <person name="Tsui S.K.W."/>
        </authorList>
    </citation>
    <scope>NUCLEOTIDE SEQUENCE [LARGE SCALE GENOMIC DNA]</scope>
    <source>
        <strain evidence="2">PWHHKU_190912</strain>
    </source>
</reference>
<name>A0ABQ8SRM7_PERAM</name>
<dbReference type="Proteomes" id="UP001148838">
    <property type="component" value="Unassembled WGS sequence"/>
</dbReference>
<proteinExistence type="predicted"/>
<dbReference type="EMBL" id="JAJSOF020000021">
    <property type="protein sequence ID" value="KAJ4436855.1"/>
    <property type="molecule type" value="Genomic_DNA"/>
</dbReference>
<evidence type="ECO:0000313" key="3">
    <source>
        <dbReference type="Proteomes" id="UP001148838"/>
    </source>
</evidence>
<comment type="caution">
    <text evidence="2">The sequence shown here is derived from an EMBL/GenBank/DDBJ whole genome shotgun (WGS) entry which is preliminary data.</text>
</comment>
<protein>
    <submittedName>
        <fullName evidence="2">Uncharacterized protein</fullName>
    </submittedName>
</protein>
<feature type="compositionally biased region" description="Basic and acidic residues" evidence="1">
    <location>
        <begin position="73"/>
        <end position="82"/>
    </location>
</feature>
<evidence type="ECO:0000313" key="2">
    <source>
        <dbReference type="EMBL" id="KAJ4436855.1"/>
    </source>
</evidence>
<organism evidence="2 3">
    <name type="scientific">Periplaneta americana</name>
    <name type="common">American cockroach</name>
    <name type="synonym">Blatta americana</name>
    <dbReference type="NCBI Taxonomy" id="6978"/>
    <lineage>
        <taxon>Eukaryota</taxon>
        <taxon>Metazoa</taxon>
        <taxon>Ecdysozoa</taxon>
        <taxon>Arthropoda</taxon>
        <taxon>Hexapoda</taxon>
        <taxon>Insecta</taxon>
        <taxon>Pterygota</taxon>
        <taxon>Neoptera</taxon>
        <taxon>Polyneoptera</taxon>
        <taxon>Dictyoptera</taxon>
        <taxon>Blattodea</taxon>
        <taxon>Blattoidea</taxon>
        <taxon>Blattidae</taxon>
        <taxon>Blattinae</taxon>
        <taxon>Periplaneta</taxon>
    </lineage>
</organism>
<keyword evidence="3" id="KW-1185">Reference proteome</keyword>